<feature type="transmembrane region" description="Helical" evidence="2">
    <location>
        <begin position="12"/>
        <end position="32"/>
    </location>
</feature>
<feature type="chain" id="PRO_5041947782" evidence="3">
    <location>
        <begin position="23"/>
        <end position="484"/>
    </location>
</feature>
<dbReference type="AlphaFoldDB" id="A0AAD7ID08"/>
<feature type="compositionally biased region" description="Low complexity" evidence="1">
    <location>
        <begin position="40"/>
        <end position="52"/>
    </location>
</feature>
<gene>
    <name evidence="4" type="ORF">B0H16DRAFT_1890814</name>
</gene>
<reference evidence="4" key="1">
    <citation type="submission" date="2023-03" db="EMBL/GenBank/DDBJ databases">
        <title>Massive genome expansion in bonnet fungi (Mycena s.s.) driven by repeated elements and novel gene families across ecological guilds.</title>
        <authorList>
            <consortium name="Lawrence Berkeley National Laboratory"/>
            <person name="Harder C.B."/>
            <person name="Miyauchi S."/>
            <person name="Viragh M."/>
            <person name="Kuo A."/>
            <person name="Thoen E."/>
            <person name="Andreopoulos B."/>
            <person name="Lu D."/>
            <person name="Skrede I."/>
            <person name="Drula E."/>
            <person name="Henrissat B."/>
            <person name="Morin E."/>
            <person name="Kohler A."/>
            <person name="Barry K."/>
            <person name="LaButti K."/>
            <person name="Morin E."/>
            <person name="Salamov A."/>
            <person name="Lipzen A."/>
            <person name="Mereny Z."/>
            <person name="Hegedus B."/>
            <person name="Baldrian P."/>
            <person name="Stursova M."/>
            <person name="Weitz H."/>
            <person name="Taylor A."/>
            <person name="Grigoriev I.V."/>
            <person name="Nagy L.G."/>
            <person name="Martin F."/>
            <person name="Kauserud H."/>
        </authorList>
    </citation>
    <scope>NUCLEOTIDE SEQUENCE</scope>
    <source>
        <strain evidence="4">CBHHK182m</strain>
    </source>
</reference>
<evidence type="ECO:0000256" key="3">
    <source>
        <dbReference type="SAM" id="SignalP"/>
    </source>
</evidence>
<keyword evidence="3" id="KW-0732">Signal</keyword>
<organism evidence="4 5">
    <name type="scientific">Mycena metata</name>
    <dbReference type="NCBI Taxonomy" id="1033252"/>
    <lineage>
        <taxon>Eukaryota</taxon>
        <taxon>Fungi</taxon>
        <taxon>Dikarya</taxon>
        <taxon>Basidiomycota</taxon>
        <taxon>Agaricomycotina</taxon>
        <taxon>Agaricomycetes</taxon>
        <taxon>Agaricomycetidae</taxon>
        <taxon>Agaricales</taxon>
        <taxon>Marasmiineae</taxon>
        <taxon>Mycenaceae</taxon>
        <taxon>Mycena</taxon>
    </lineage>
</organism>
<keyword evidence="2" id="KW-0472">Membrane</keyword>
<evidence type="ECO:0000256" key="1">
    <source>
        <dbReference type="SAM" id="MobiDB-lite"/>
    </source>
</evidence>
<keyword evidence="5" id="KW-1185">Reference proteome</keyword>
<protein>
    <submittedName>
        <fullName evidence="4">Uncharacterized protein</fullName>
    </submittedName>
</protein>
<proteinExistence type="predicted"/>
<sequence>MKRERSPSQPLNLIFLLTVVVAAHCSILLSSYTQTDFYSDPHPTSPSSSSRISDIDRTPIKRSSHTYSPRPLRLSSSIRPSCGIERRCSIPFTLITDVLIPDSERVCVSLRHSTVPLLRHPSSLGLSYFIEPDLPSTSALHYARADAAPPRLCRITAAITCHSASALLVRVLGRLQASFCVRDNGLDRRPSCSCLALLLFSPTARPVPASLQLRPRHLSRLSASATAQVKSTCHHHAARTRRMTVAPFARPRCRTTRVGCYDADKSVDPMCSVDVGISRRPRRPRRLLSHLDYLSLTPIQPPFTATHSQCLVPILSHPVFAFSRATSNFRAIPPPLGASACHAPPTRRAPPATCATAAAAIFHHARPLRLLPMPVDHLPRRPALTTLRVHPHPSPGCRTPPPACPAALSLTTRSTAFDAQCAYLAAALIRPDYHQLTQYLQPVFNRSRRLRRLLDARNLRVPPSTVATALGATGTASGQRACVT</sequence>
<comment type="caution">
    <text evidence="4">The sequence shown here is derived from an EMBL/GenBank/DDBJ whole genome shotgun (WGS) entry which is preliminary data.</text>
</comment>
<evidence type="ECO:0000313" key="4">
    <source>
        <dbReference type="EMBL" id="KAJ7740339.1"/>
    </source>
</evidence>
<keyword evidence="2" id="KW-1133">Transmembrane helix</keyword>
<evidence type="ECO:0000313" key="5">
    <source>
        <dbReference type="Proteomes" id="UP001215598"/>
    </source>
</evidence>
<dbReference type="EMBL" id="JARKIB010000103">
    <property type="protein sequence ID" value="KAJ7740339.1"/>
    <property type="molecule type" value="Genomic_DNA"/>
</dbReference>
<dbReference type="Proteomes" id="UP001215598">
    <property type="component" value="Unassembled WGS sequence"/>
</dbReference>
<evidence type="ECO:0000256" key="2">
    <source>
        <dbReference type="SAM" id="Phobius"/>
    </source>
</evidence>
<name>A0AAD7ID08_9AGAR</name>
<keyword evidence="2" id="KW-0812">Transmembrane</keyword>
<accession>A0AAD7ID08</accession>
<feature type="signal peptide" evidence="3">
    <location>
        <begin position="1"/>
        <end position="22"/>
    </location>
</feature>
<feature type="region of interest" description="Disordered" evidence="1">
    <location>
        <begin position="39"/>
        <end position="72"/>
    </location>
</feature>